<dbReference type="RefSeq" id="WP_123019764.1">
    <property type="nucleotide sequence ID" value="NZ_CP053093.1"/>
</dbReference>
<organism evidence="1 2">
    <name type="scientific">Lacticaseibacillus paracasei</name>
    <name type="common">Lactobacillus paracasei</name>
    <dbReference type="NCBI Taxonomy" id="1597"/>
    <lineage>
        <taxon>Bacteria</taxon>
        <taxon>Bacillati</taxon>
        <taxon>Bacillota</taxon>
        <taxon>Bacilli</taxon>
        <taxon>Lactobacillales</taxon>
        <taxon>Lactobacillaceae</taxon>
        <taxon>Lacticaseibacillus</taxon>
    </lineage>
</organism>
<evidence type="ECO:0000313" key="1">
    <source>
        <dbReference type="EMBL" id="RNE28556.1"/>
    </source>
</evidence>
<proteinExistence type="predicted"/>
<dbReference type="Proteomes" id="UP000284123">
    <property type="component" value="Unassembled WGS sequence"/>
</dbReference>
<evidence type="ECO:0000313" key="2">
    <source>
        <dbReference type="Proteomes" id="UP000284123"/>
    </source>
</evidence>
<accession>A0A8B3GTK4</accession>
<name>A0A8B3GTK4_LACPA</name>
<reference evidence="1 2" key="1">
    <citation type="journal article" date="2018" name="Front. Microbiol.">
        <title>Conversion of Methionine to Cysteine in Lactobacillus paracasei Depends on the Highly Mobile cysK-ctl-cysE Gene Cluster.</title>
        <authorList>
            <person name="Wuthrich D."/>
            <person name="Irmler S."/>
            <person name="Berthoud H."/>
            <person name="Guggenbuhl B."/>
            <person name="Eugster E."/>
            <person name="Bruggmann R."/>
        </authorList>
    </citation>
    <scope>NUCLEOTIDE SEQUENCE [LARGE SCALE GENOMIC DNA]</scope>
    <source>
        <strain evidence="1 2">FAM6012</strain>
    </source>
</reference>
<protein>
    <submittedName>
        <fullName evidence="1">Uncharacterized protein</fullName>
    </submittedName>
</protein>
<comment type="caution">
    <text evidence="1">The sequence shown here is derived from an EMBL/GenBank/DDBJ whole genome shotgun (WGS) entry which is preliminary data.</text>
</comment>
<sequence length="36" mass="4144">MEPEVDDVYISQVTGEPVYVDIKGILYKLTKVEDEK</sequence>
<gene>
    <name evidence="1" type="ORF">FAM6012_02258</name>
</gene>
<dbReference type="EMBL" id="LKGI01000077">
    <property type="protein sequence ID" value="RNE28556.1"/>
    <property type="molecule type" value="Genomic_DNA"/>
</dbReference>
<dbReference type="AlphaFoldDB" id="A0A8B3GTK4"/>